<evidence type="ECO:0000256" key="4">
    <source>
        <dbReference type="ARBA" id="ARBA00022792"/>
    </source>
</evidence>
<accession>A0A2C9K0L2</accession>
<dbReference type="OMA" id="VNPNMAD"/>
<feature type="transmembrane region" description="Helical" evidence="9">
    <location>
        <begin position="180"/>
        <end position="199"/>
    </location>
</feature>
<gene>
    <name evidence="10" type="primary">106075256</name>
    <name evidence="13" type="synonym">LOC106075256</name>
</gene>
<evidence type="ECO:0000256" key="9">
    <source>
        <dbReference type="RuleBase" id="RU367038"/>
    </source>
</evidence>
<dbReference type="InterPro" id="IPR039175">
    <property type="entry name" value="TIM22"/>
</dbReference>
<keyword evidence="3 9" id="KW-0812">Transmembrane</keyword>
<reference evidence="13" key="2">
    <citation type="submission" date="2025-04" db="UniProtKB">
        <authorList>
            <consortium name="RefSeq"/>
        </authorList>
    </citation>
    <scope>IDENTIFICATION</scope>
</reference>
<reference evidence="10" key="1">
    <citation type="submission" date="2020-05" db="UniProtKB">
        <authorList>
            <consortium name="EnsemblMetazoa"/>
        </authorList>
    </citation>
    <scope>IDENTIFICATION</scope>
    <source>
        <strain evidence="10">BB02</strain>
    </source>
</reference>
<name>A0A2C9K0L2_BIOGL</name>
<dbReference type="GO" id="GO:0030943">
    <property type="term" value="F:mitochondrion targeting sequence binding"/>
    <property type="evidence" value="ECO:0007669"/>
    <property type="project" value="TreeGrafter"/>
</dbReference>
<dbReference type="Pfam" id="PF02466">
    <property type="entry name" value="Tim17"/>
    <property type="match status" value="1"/>
</dbReference>
<comment type="subcellular location">
    <subcellularLocation>
        <location evidence="1 9">Mitochondrion inner membrane</location>
        <topology evidence="1 9">Multi-pass membrane protein</topology>
    </subcellularLocation>
</comment>
<dbReference type="GeneID" id="106075256"/>
<organism evidence="10 11">
    <name type="scientific">Biomphalaria glabrata</name>
    <name type="common">Bloodfluke planorb</name>
    <name type="synonym">Freshwater snail</name>
    <dbReference type="NCBI Taxonomy" id="6526"/>
    <lineage>
        <taxon>Eukaryota</taxon>
        <taxon>Metazoa</taxon>
        <taxon>Spiralia</taxon>
        <taxon>Lophotrochozoa</taxon>
        <taxon>Mollusca</taxon>
        <taxon>Gastropoda</taxon>
        <taxon>Heterobranchia</taxon>
        <taxon>Euthyneura</taxon>
        <taxon>Panpulmonata</taxon>
        <taxon>Hygrophila</taxon>
        <taxon>Lymnaeoidea</taxon>
        <taxon>Planorbidae</taxon>
        <taxon>Biomphalaria</taxon>
    </lineage>
</organism>
<dbReference type="PANTHER" id="PTHR14110:SF0">
    <property type="entry name" value="MITOCHONDRIAL IMPORT INNER MEMBRANE TRANSLOCASE SUBUNIT TIM22"/>
    <property type="match status" value="1"/>
</dbReference>
<evidence type="ECO:0000313" key="11">
    <source>
        <dbReference type="Proteomes" id="UP000076420"/>
    </source>
</evidence>
<comment type="similarity">
    <text evidence="2 9">Belongs to the Tim17/Tim22/Tim23 family.</text>
</comment>
<feature type="transmembrane region" description="Helical" evidence="9">
    <location>
        <begin position="79"/>
        <end position="100"/>
    </location>
</feature>
<evidence type="ECO:0000256" key="8">
    <source>
        <dbReference type="ARBA" id="ARBA00024713"/>
    </source>
</evidence>
<dbReference type="GO" id="GO:0042721">
    <property type="term" value="C:TIM22 mitochondrial import inner membrane insertion complex"/>
    <property type="evidence" value="ECO:0007669"/>
    <property type="project" value="UniProtKB-UniRule"/>
</dbReference>
<evidence type="ECO:0000256" key="3">
    <source>
        <dbReference type="ARBA" id="ARBA00022692"/>
    </source>
</evidence>
<protein>
    <recommendedName>
        <fullName evidence="9">Mitochondrial import inner membrane translocase subunit TIM22</fullName>
    </recommendedName>
</protein>
<dbReference type="PANTHER" id="PTHR14110">
    <property type="entry name" value="MITOCHONDRIAL IMPORT INNER MEMBRANE TRANSLOCASE SUBUNIT TIM22"/>
    <property type="match status" value="1"/>
</dbReference>
<evidence type="ECO:0000313" key="13">
    <source>
        <dbReference type="RefSeq" id="XP_013091661.1"/>
    </source>
</evidence>
<keyword evidence="4 9" id="KW-0999">Mitochondrion inner membrane</keyword>
<evidence type="ECO:0000313" key="12">
    <source>
        <dbReference type="Proteomes" id="UP001165740"/>
    </source>
</evidence>
<keyword evidence="9" id="KW-0653">Protein transport</keyword>
<dbReference type="VEuPathDB" id="VectorBase:BGLB011093"/>
<dbReference type="STRING" id="6526.A0A2C9K0L2"/>
<dbReference type="GO" id="GO:0008320">
    <property type="term" value="F:protein transmembrane transporter activity"/>
    <property type="evidence" value="ECO:0007669"/>
    <property type="project" value="UniProtKB-UniRule"/>
</dbReference>
<comment type="subunit">
    <text evidence="9">Component of the TIM22 complex.</text>
</comment>
<evidence type="ECO:0000256" key="2">
    <source>
        <dbReference type="ARBA" id="ARBA00008444"/>
    </source>
</evidence>
<proteinExistence type="inferred from homology"/>
<evidence type="ECO:0000256" key="7">
    <source>
        <dbReference type="ARBA" id="ARBA00023136"/>
    </source>
</evidence>
<comment type="function">
    <text evidence="8 9">Essential core component of the TIM22 complex, a complex that mediates the import and insertion of multi-pass transmembrane proteins into the mitochondrial inner membrane. In the TIM22 complex, it constitutes the voltage-activated and signal-gated channel. Forms a twin-pore translocase that uses the membrane potential as external driving force in 2 voltage-dependent steps.</text>
</comment>
<keyword evidence="6 9" id="KW-0496">Mitochondrion</keyword>
<evidence type="ECO:0000256" key="6">
    <source>
        <dbReference type="ARBA" id="ARBA00023128"/>
    </source>
</evidence>
<dbReference type="AlphaFoldDB" id="A0A2C9K0L2"/>
<dbReference type="KEGG" id="bgt:106075256"/>
<evidence type="ECO:0000256" key="1">
    <source>
        <dbReference type="ARBA" id="ARBA00004448"/>
    </source>
</evidence>
<dbReference type="RefSeq" id="XP_013091661.1">
    <property type="nucleotide sequence ID" value="XM_013236207.2"/>
</dbReference>
<dbReference type="Proteomes" id="UP000076420">
    <property type="component" value="Unassembled WGS sequence"/>
</dbReference>
<sequence>MAAPMNNTSSLGSKSQEVNELGIPKNLSHNDVTNFNLIIDHVIGFKKIPKTDPALAVAGIPQVPLSREEMFVREIFDSCAFKSSASCVIGFALGAAFGLFTAGVDPMSTMTTETPTTRMVLREMKARSLSYGKNFALVGAMFSGTECLVESYRGKSELINGTASGAIVGGVLGLRAGLKAGVFGAVGFALFSTAIDYYMRHM</sequence>
<dbReference type="OrthoDB" id="75343at2759"/>
<keyword evidence="7 9" id="KW-0472">Membrane</keyword>
<keyword evidence="12" id="KW-1185">Reference proteome</keyword>
<evidence type="ECO:0000256" key="5">
    <source>
        <dbReference type="ARBA" id="ARBA00022989"/>
    </source>
</evidence>
<keyword evidence="9" id="KW-0813">Transport</keyword>
<dbReference type="VEuPathDB" id="VectorBase:BGLAX_044095"/>
<dbReference type="EnsemblMetazoa" id="BGLB011093-RB">
    <property type="protein sequence ID" value="BGLB011093-PB"/>
    <property type="gene ID" value="BGLB011093"/>
</dbReference>
<dbReference type="Proteomes" id="UP001165740">
    <property type="component" value="Chromosome 12"/>
</dbReference>
<evidence type="ECO:0000313" key="10">
    <source>
        <dbReference type="EnsemblMetazoa" id="BGLB011093-PB"/>
    </source>
</evidence>
<keyword evidence="5 9" id="KW-1133">Transmembrane helix</keyword>
<dbReference type="GO" id="GO:0045039">
    <property type="term" value="P:protein insertion into mitochondrial inner membrane"/>
    <property type="evidence" value="ECO:0007669"/>
    <property type="project" value="UniProtKB-UniRule"/>
</dbReference>
<keyword evidence="9" id="KW-0811">Translocation</keyword>